<comment type="caution">
    <text evidence="2">The sequence shown here is derived from an EMBL/GenBank/DDBJ whole genome shotgun (WGS) entry which is preliminary data.</text>
</comment>
<evidence type="ECO:0000256" key="1">
    <source>
        <dbReference type="SAM" id="MobiDB-lite"/>
    </source>
</evidence>
<sequence>MGPTSLSKQNSTSARDQPTVRSVGHGESSFAGAVKLFLQILFSIFFKITTRNSGFSAKQSRYY</sequence>
<dbReference type="OrthoDB" id="5915317at2759"/>
<name>A0A0V1FN77_TRIPS</name>
<dbReference type="Proteomes" id="UP000054995">
    <property type="component" value="Unassembled WGS sequence"/>
</dbReference>
<reference evidence="2 3" key="1">
    <citation type="submission" date="2015-01" db="EMBL/GenBank/DDBJ databases">
        <title>Evolution of Trichinella species and genotypes.</title>
        <authorList>
            <person name="Korhonen P.K."/>
            <person name="Edoardo P."/>
            <person name="Giuseppe L.R."/>
            <person name="Gasser R.B."/>
        </authorList>
    </citation>
    <scope>NUCLEOTIDE SEQUENCE [LARGE SCALE GENOMIC DNA]</scope>
    <source>
        <strain evidence="2">ISS470</strain>
    </source>
</reference>
<accession>A0A0V1FN77</accession>
<proteinExistence type="predicted"/>
<protein>
    <submittedName>
        <fullName evidence="2">Uncharacterized protein</fullName>
    </submittedName>
</protein>
<gene>
    <name evidence="2" type="ORF">T4D_13199</name>
</gene>
<dbReference type="AlphaFoldDB" id="A0A0V1FN77"/>
<organism evidence="2 3">
    <name type="scientific">Trichinella pseudospiralis</name>
    <name type="common">Parasitic roundworm</name>
    <dbReference type="NCBI Taxonomy" id="6337"/>
    <lineage>
        <taxon>Eukaryota</taxon>
        <taxon>Metazoa</taxon>
        <taxon>Ecdysozoa</taxon>
        <taxon>Nematoda</taxon>
        <taxon>Enoplea</taxon>
        <taxon>Dorylaimia</taxon>
        <taxon>Trichinellida</taxon>
        <taxon>Trichinellidae</taxon>
        <taxon>Trichinella</taxon>
    </lineage>
</organism>
<dbReference type="EMBL" id="JYDT01000055">
    <property type="protein sequence ID" value="KRY87480.1"/>
    <property type="molecule type" value="Genomic_DNA"/>
</dbReference>
<feature type="region of interest" description="Disordered" evidence="1">
    <location>
        <begin position="1"/>
        <end position="25"/>
    </location>
</feature>
<keyword evidence="3" id="KW-1185">Reference proteome</keyword>
<evidence type="ECO:0000313" key="3">
    <source>
        <dbReference type="Proteomes" id="UP000054995"/>
    </source>
</evidence>
<evidence type="ECO:0000313" key="2">
    <source>
        <dbReference type="EMBL" id="KRY87480.1"/>
    </source>
</evidence>
<feature type="compositionally biased region" description="Polar residues" evidence="1">
    <location>
        <begin position="1"/>
        <end position="20"/>
    </location>
</feature>